<evidence type="ECO:0000259" key="5">
    <source>
        <dbReference type="PROSITE" id="PS51781"/>
    </source>
</evidence>
<evidence type="ECO:0000256" key="1">
    <source>
        <dbReference type="ARBA" id="ARBA00007074"/>
    </source>
</evidence>
<keyword evidence="3" id="KW-0378">Hydrolase</keyword>
<dbReference type="GO" id="GO:0006508">
    <property type="term" value="P:proteolysis"/>
    <property type="evidence" value="ECO:0007669"/>
    <property type="project" value="UniProtKB-KW"/>
</dbReference>
<accession>A0A6N7WZ59</accession>
<dbReference type="Gene3D" id="3.90.1720.10">
    <property type="entry name" value="endopeptidase domain like (from Nostoc punctiforme)"/>
    <property type="match status" value="1"/>
</dbReference>
<dbReference type="Proteomes" id="UP000440713">
    <property type="component" value="Unassembled WGS sequence"/>
</dbReference>
<evidence type="ECO:0000256" key="4">
    <source>
        <dbReference type="ARBA" id="ARBA00022807"/>
    </source>
</evidence>
<evidence type="ECO:0000313" key="8">
    <source>
        <dbReference type="Proteomes" id="UP000440713"/>
    </source>
</evidence>
<keyword evidence="8" id="KW-1185">Reference proteome</keyword>
<dbReference type="CDD" id="cd00174">
    <property type="entry name" value="SH3"/>
    <property type="match status" value="1"/>
</dbReference>
<dbReference type="EMBL" id="VUNE01000001">
    <property type="protein sequence ID" value="MST61970.1"/>
    <property type="molecule type" value="Genomic_DNA"/>
</dbReference>
<evidence type="ECO:0000256" key="3">
    <source>
        <dbReference type="ARBA" id="ARBA00022801"/>
    </source>
</evidence>
<feature type="domain" description="SH3b" evidence="5">
    <location>
        <begin position="135"/>
        <end position="199"/>
    </location>
</feature>
<dbReference type="SUPFAM" id="SSF50044">
    <property type="entry name" value="SH3-domain"/>
    <property type="match status" value="1"/>
</dbReference>
<dbReference type="Pfam" id="PF08239">
    <property type="entry name" value="SH3_3"/>
    <property type="match status" value="2"/>
</dbReference>
<comment type="caution">
    <text evidence="7">The sequence shown here is derived from an EMBL/GenBank/DDBJ whole genome shotgun (WGS) entry which is preliminary data.</text>
</comment>
<dbReference type="Gene3D" id="2.30.30.40">
    <property type="entry name" value="SH3 Domains"/>
    <property type="match status" value="2"/>
</dbReference>
<sequence length="352" mass="36870">MKSGNKVVTNENTEKVEVNSNFENLGAANVKTGQGSNVEVKSNAKIASTTSLNVRIGPSVSNGISGVIYKGEIFKVVSKSSNGWYKVILKDGTTGWASGKYINLTNEVDKSNVSEFIKGSDNDVKSTETNTTVSSNQGTVNSKVGLNVRAGAGTKNAVISTLKSNAVVNIIGEENGWYKIKLSDGSTGYVGASFINRTASTTSTDSTKSSATAKQTDTKVAVGDTTPSATGNKVADYAQTLLGTRYTWGGSSTSGFDCSGFTQYVYKNALGVDIPRVSRAQATVGSAVSTSSMKVGDLLYFDTTGSGTTSHVGIYLGNGKFIHASGTATNPEYVKVSNLSEKWVKLLGARRI</sequence>
<evidence type="ECO:0000313" key="7">
    <source>
        <dbReference type="EMBL" id="MST61970.1"/>
    </source>
</evidence>
<feature type="domain" description="NlpC/P60" evidence="6">
    <location>
        <begin position="228"/>
        <end position="352"/>
    </location>
</feature>
<reference evidence="7 8" key="1">
    <citation type="submission" date="2019-08" db="EMBL/GenBank/DDBJ databases">
        <title>In-depth cultivation of the pig gut microbiome towards novel bacterial diversity and tailored functional studies.</title>
        <authorList>
            <person name="Wylensek D."/>
            <person name="Hitch T.C.A."/>
            <person name="Clavel T."/>
        </authorList>
    </citation>
    <scope>NUCLEOTIDE SEQUENCE [LARGE SCALE GENOMIC DNA]</scope>
    <source>
        <strain evidence="7 8">WCA-SAB-591-4A-A</strain>
    </source>
</reference>
<comment type="similarity">
    <text evidence="1">Belongs to the peptidase C40 family.</text>
</comment>
<dbReference type="SUPFAM" id="SSF54001">
    <property type="entry name" value="Cysteine proteinases"/>
    <property type="match status" value="1"/>
</dbReference>
<dbReference type="SMART" id="SM00287">
    <property type="entry name" value="SH3b"/>
    <property type="match status" value="2"/>
</dbReference>
<dbReference type="Pfam" id="PF00877">
    <property type="entry name" value="NLPC_P60"/>
    <property type="match status" value="1"/>
</dbReference>
<gene>
    <name evidence="7" type="ORF">FYJ71_03150</name>
</gene>
<dbReference type="InterPro" id="IPR036028">
    <property type="entry name" value="SH3-like_dom_sf"/>
</dbReference>
<dbReference type="InterPro" id="IPR051202">
    <property type="entry name" value="Peptidase_C40"/>
</dbReference>
<dbReference type="InterPro" id="IPR003646">
    <property type="entry name" value="SH3-like_bac-type"/>
</dbReference>
<name>A0A6N7WZ59_9FIRM</name>
<organism evidence="7 8">
    <name type="scientific">Peptostreptococcus porci</name>
    <dbReference type="NCBI Taxonomy" id="2652282"/>
    <lineage>
        <taxon>Bacteria</taxon>
        <taxon>Bacillati</taxon>
        <taxon>Bacillota</taxon>
        <taxon>Clostridia</taxon>
        <taxon>Peptostreptococcales</taxon>
        <taxon>Peptostreptococcaceae</taxon>
        <taxon>Peptostreptococcus</taxon>
    </lineage>
</organism>
<keyword evidence="2" id="KW-0645">Protease</keyword>
<protein>
    <submittedName>
        <fullName evidence="7">SH3 domain-containing protein</fullName>
    </submittedName>
</protein>
<evidence type="ECO:0000256" key="2">
    <source>
        <dbReference type="ARBA" id="ARBA00022670"/>
    </source>
</evidence>
<dbReference type="InterPro" id="IPR038765">
    <property type="entry name" value="Papain-like_cys_pep_sf"/>
</dbReference>
<dbReference type="InterPro" id="IPR000064">
    <property type="entry name" value="NLP_P60_dom"/>
</dbReference>
<dbReference type="AlphaFoldDB" id="A0A6N7WZ59"/>
<evidence type="ECO:0000259" key="6">
    <source>
        <dbReference type="PROSITE" id="PS51935"/>
    </source>
</evidence>
<proteinExistence type="inferred from homology"/>
<dbReference type="PANTHER" id="PTHR47053">
    <property type="entry name" value="MUREIN DD-ENDOPEPTIDASE MEPH-RELATED"/>
    <property type="match status" value="1"/>
</dbReference>
<dbReference type="GO" id="GO:0008234">
    <property type="term" value="F:cysteine-type peptidase activity"/>
    <property type="evidence" value="ECO:0007669"/>
    <property type="project" value="UniProtKB-KW"/>
</dbReference>
<dbReference type="PROSITE" id="PS51935">
    <property type="entry name" value="NLPC_P60"/>
    <property type="match status" value="1"/>
</dbReference>
<dbReference type="PANTHER" id="PTHR47053:SF1">
    <property type="entry name" value="MUREIN DD-ENDOPEPTIDASE MEPH-RELATED"/>
    <property type="match status" value="1"/>
</dbReference>
<keyword evidence="4" id="KW-0788">Thiol protease</keyword>
<feature type="domain" description="SH3b" evidence="5">
    <location>
        <begin position="41"/>
        <end position="106"/>
    </location>
</feature>
<dbReference type="PROSITE" id="PS51781">
    <property type="entry name" value="SH3B"/>
    <property type="match status" value="2"/>
</dbReference>